<dbReference type="OrthoDB" id="2322403at2759"/>
<protein>
    <submittedName>
        <fullName evidence="1">Uncharacterized protein</fullName>
    </submittedName>
</protein>
<reference evidence="1 2" key="1">
    <citation type="submission" date="2018-06" db="EMBL/GenBank/DDBJ databases">
        <title>Comparative genomics reveals the genomic features of Rhizophagus irregularis, R. cerebriforme, R. diaphanum and Gigaspora rosea, and their symbiotic lifestyle signature.</title>
        <authorList>
            <person name="Morin E."/>
            <person name="San Clemente H."/>
            <person name="Chen E.C.H."/>
            <person name="De La Providencia I."/>
            <person name="Hainaut M."/>
            <person name="Kuo A."/>
            <person name="Kohler A."/>
            <person name="Murat C."/>
            <person name="Tang N."/>
            <person name="Roy S."/>
            <person name="Loubradou J."/>
            <person name="Henrissat B."/>
            <person name="Grigoriev I.V."/>
            <person name="Corradi N."/>
            <person name="Roux C."/>
            <person name="Martin F.M."/>
        </authorList>
    </citation>
    <scope>NUCLEOTIDE SEQUENCE [LARGE SCALE GENOMIC DNA]</scope>
    <source>
        <strain evidence="1 2">DAOM 194757</strain>
    </source>
</reference>
<gene>
    <name evidence="1" type="ORF">C2G38_2185608</name>
</gene>
<evidence type="ECO:0000313" key="2">
    <source>
        <dbReference type="Proteomes" id="UP000266673"/>
    </source>
</evidence>
<dbReference type="Proteomes" id="UP000266673">
    <property type="component" value="Unassembled WGS sequence"/>
</dbReference>
<dbReference type="AlphaFoldDB" id="A0A397VAV8"/>
<sequence>MANNQIANIANQIVSTNDLHKLDPSNVHFFATIWNKHRTLSGYDALELKITKICNTLLIFDLEIIAKIALYIWENSTTYVEQDIHINIGFRVNEYKMKNPQIFGPPAPGPMRYRGIEKSVTVDPPLIHIRHTDQSETLFNGCEIF</sequence>
<name>A0A397VAV8_9GLOM</name>
<keyword evidence="2" id="KW-1185">Reference proteome</keyword>
<evidence type="ECO:0000313" key="1">
    <source>
        <dbReference type="EMBL" id="RIB18079.1"/>
    </source>
</evidence>
<proteinExistence type="predicted"/>
<comment type="caution">
    <text evidence="1">The sequence shown here is derived from an EMBL/GenBank/DDBJ whole genome shotgun (WGS) entry which is preliminary data.</text>
</comment>
<organism evidence="1 2">
    <name type="scientific">Gigaspora rosea</name>
    <dbReference type="NCBI Taxonomy" id="44941"/>
    <lineage>
        <taxon>Eukaryota</taxon>
        <taxon>Fungi</taxon>
        <taxon>Fungi incertae sedis</taxon>
        <taxon>Mucoromycota</taxon>
        <taxon>Glomeromycotina</taxon>
        <taxon>Glomeromycetes</taxon>
        <taxon>Diversisporales</taxon>
        <taxon>Gigasporaceae</taxon>
        <taxon>Gigaspora</taxon>
    </lineage>
</organism>
<accession>A0A397VAV8</accession>
<dbReference type="EMBL" id="QKWP01000563">
    <property type="protein sequence ID" value="RIB18079.1"/>
    <property type="molecule type" value="Genomic_DNA"/>
</dbReference>